<keyword evidence="3" id="KW-0479">Metal-binding</keyword>
<dbReference type="RefSeq" id="WP_007866857.1">
    <property type="nucleotide sequence ID" value="NZ_CP011047.1"/>
</dbReference>
<dbReference type="GO" id="GO:0005737">
    <property type="term" value="C:cytoplasm"/>
    <property type="evidence" value="ECO:0007669"/>
    <property type="project" value="UniProtKB-SubCell"/>
</dbReference>
<dbReference type="InterPro" id="IPR050134">
    <property type="entry name" value="NAD-dep_sirtuin_deacylases"/>
</dbReference>
<comment type="domain">
    <text evidence="3">2 residues (Tyr-93 and Arg-96) present in a large hydrophobic pocket are probably involved in substrate specificity. They are important for desuccinylation activity, but dispensable for deacetylation activity.</text>
</comment>
<feature type="binding site" evidence="3">
    <location>
        <position position="175"/>
    </location>
    <ligand>
        <name>Zn(2+)</name>
        <dbReference type="ChEBI" id="CHEBI:29105"/>
    </ligand>
</feature>
<gene>
    <name evidence="3 5" type="primary">cobB</name>
    <name evidence="5" type="ORF">HRR37_17335</name>
</gene>
<dbReference type="AlphaFoldDB" id="A0A7V7UU97"/>
<comment type="caution">
    <text evidence="3 4">Lacks conserved residue(s) required for the propagation of feature annotation.</text>
</comment>
<dbReference type="GO" id="GO:0070403">
    <property type="term" value="F:NAD+ binding"/>
    <property type="evidence" value="ECO:0007669"/>
    <property type="project" value="UniProtKB-UniRule"/>
</dbReference>
<dbReference type="InterPro" id="IPR026590">
    <property type="entry name" value="Ssirtuin_cat_dom"/>
</dbReference>
<keyword evidence="1" id="KW-0808">Transferase</keyword>
<dbReference type="Gene3D" id="3.30.1600.10">
    <property type="entry name" value="SIR2/SIRT2 'Small Domain"/>
    <property type="match status" value="1"/>
</dbReference>
<dbReference type="GO" id="GO:0008270">
    <property type="term" value="F:zinc ion binding"/>
    <property type="evidence" value="ECO:0007669"/>
    <property type="project" value="UniProtKB-UniRule"/>
</dbReference>
<sequence length="274" mass="31154">MQSRRLHRLGRFRRNKRRLRERLRQRIFFRDRIMTPEVMNKPVVVVLTGAGISAESGIRTFRAADGLWEEHRVEDVATPEGFARNPQLVQEFYNARRRQLQQPEIKPNAAHLALARLEEALGDRFLLVTQNIDNLHERAGSKNVVHMHGELLKVRCSQSGQVLEWTGDVTPGDKCHCCQFPAPLRPHVVWFGEMPLGMDRIYEALARADVFIAIGTSGHVYPAAGFVHEAKLQGAHTVELNLEPSQVGSEFEEKHYGLASQVVPEYVEKLLKGL</sequence>
<evidence type="ECO:0000256" key="2">
    <source>
        <dbReference type="ARBA" id="ARBA00023027"/>
    </source>
</evidence>
<dbReference type="InterPro" id="IPR029035">
    <property type="entry name" value="DHS-like_NAD/FAD-binding_dom"/>
</dbReference>
<dbReference type="SUPFAM" id="SSF52467">
    <property type="entry name" value="DHS-like NAD/FAD-binding domain"/>
    <property type="match status" value="1"/>
</dbReference>
<feature type="binding site" evidence="3">
    <location>
        <begin position="49"/>
        <end position="68"/>
    </location>
    <ligand>
        <name>NAD(+)</name>
        <dbReference type="ChEBI" id="CHEBI:57540"/>
    </ligand>
</feature>
<keyword evidence="2 3" id="KW-0520">NAD</keyword>
<feature type="binding site" evidence="3">
    <location>
        <begin position="215"/>
        <end position="217"/>
    </location>
    <ligand>
        <name>NAD(+)</name>
        <dbReference type="ChEBI" id="CHEBI:57540"/>
    </ligand>
</feature>
<name>A0A7V7UU97_CROSK</name>
<comment type="caution">
    <text evidence="5">The sequence shown here is derived from an EMBL/GenBank/DDBJ whole genome shotgun (WGS) entry which is preliminary data.</text>
</comment>
<dbReference type="GO" id="GO:0036054">
    <property type="term" value="F:protein-malonyllysine demalonylase activity"/>
    <property type="evidence" value="ECO:0007669"/>
    <property type="project" value="InterPro"/>
</dbReference>
<feature type="binding site" evidence="3">
    <location>
        <begin position="130"/>
        <end position="133"/>
    </location>
    <ligand>
        <name>NAD(+)</name>
        <dbReference type="ChEBI" id="CHEBI:57540"/>
    </ligand>
</feature>
<evidence type="ECO:0000256" key="1">
    <source>
        <dbReference type="ARBA" id="ARBA00022679"/>
    </source>
</evidence>
<evidence type="ECO:0000256" key="4">
    <source>
        <dbReference type="PROSITE-ProRule" id="PRU00236"/>
    </source>
</evidence>
<dbReference type="PANTHER" id="PTHR11085">
    <property type="entry name" value="NAD-DEPENDENT PROTEIN DEACYLASE SIRTUIN-5, MITOCHONDRIAL-RELATED"/>
    <property type="match status" value="1"/>
</dbReference>
<reference evidence="5 6" key="1">
    <citation type="submission" date="2020-05" db="EMBL/GenBank/DDBJ databases">
        <title>The draft genome of Cronobacter sakazakii strain 145005.</title>
        <authorList>
            <person name="Yang J."/>
            <person name="Liu L."/>
            <person name="Feng Y."/>
            <person name="Zong Z."/>
        </authorList>
    </citation>
    <scope>NUCLEOTIDE SEQUENCE [LARGE SCALE GENOMIC DNA]</scope>
    <source>
        <strain evidence="5 6">145005</strain>
    </source>
</reference>
<evidence type="ECO:0000313" key="6">
    <source>
        <dbReference type="Proteomes" id="UP000548673"/>
    </source>
</evidence>
<dbReference type="InterPro" id="IPR003000">
    <property type="entry name" value="Sirtuin"/>
</dbReference>
<dbReference type="PANTHER" id="PTHR11085:SF4">
    <property type="entry name" value="NAD-DEPENDENT PROTEIN DEACYLASE"/>
    <property type="match status" value="1"/>
</dbReference>
<keyword evidence="3" id="KW-0963">Cytoplasm</keyword>
<dbReference type="HAMAP" id="MF_01121">
    <property type="entry name" value="Sirtuin_ClassIII"/>
    <property type="match status" value="1"/>
</dbReference>
<comment type="catalytic activity">
    <reaction evidence="3">
        <text>N(6)-succinyl-L-lysyl-[protein] + NAD(+) + H2O = 2''-O-succinyl-ADP-D-ribose + nicotinamide + L-lysyl-[protein]</text>
        <dbReference type="Rhea" id="RHEA:47668"/>
        <dbReference type="Rhea" id="RHEA-COMP:9752"/>
        <dbReference type="Rhea" id="RHEA-COMP:11877"/>
        <dbReference type="ChEBI" id="CHEBI:15377"/>
        <dbReference type="ChEBI" id="CHEBI:17154"/>
        <dbReference type="ChEBI" id="CHEBI:29969"/>
        <dbReference type="ChEBI" id="CHEBI:57540"/>
        <dbReference type="ChEBI" id="CHEBI:87830"/>
        <dbReference type="ChEBI" id="CHEBI:87832"/>
    </reaction>
</comment>
<organism evidence="5 6">
    <name type="scientific">Cronobacter sakazakii</name>
    <name type="common">Enterobacter sakazakii</name>
    <dbReference type="NCBI Taxonomy" id="28141"/>
    <lineage>
        <taxon>Bacteria</taxon>
        <taxon>Pseudomonadati</taxon>
        <taxon>Pseudomonadota</taxon>
        <taxon>Gammaproteobacteria</taxon>
        <taxon>Enterobacterales</taxon>
        <taxon>Enterobacteriaceae</taxon>
        <taxon>Cronobacter</taxon>
    </lineage>
</organism>
<proteinExistence type="inferred from homology"/>
<feature type="binding site" evidence="3">
    <location>
        <position position="156"/>
    </location>
    <ligand>
        <name>Zn(2+)</name>
        <dbReference type="ChEBI" id="CHEBI:29105"/>
    </ligand>
</feature>
<evidence type="ECO:0000313" key="5">
    <source>
        <dbReference type="EMBL" id="NYV44083.1"/>
    </source>
</evidence>
<dbReference type="GO" id="GO:0036055">
    <property type="term" value="F:protein-succinyllysine desuccinylase activity"/>
    <property type="evidence" value="ECO:0007669"/>
    <property type="project" value="UniProtKB-UniRule"/>
</dbReference>
<feature type="binding site" evidence="3">
    <location>
        <position position="259"/>
    </location>
    <ligand>
        <name>NAD(+)</name>
        <dbReference type="ChEBI" id="CHEBI:57540"/>
    </ligand>
</feature>
<comment type="catalytic activity">
    <reaction evidence="3">
        <text>N(6)-(2-hydroxyisobutanoyl)-L-lysyl-[protein] + NAD(+) + H2O = 2''-O-(2-hydroxyisobutanoyl)-ADP-D-ribose + nicotinamide + L-lysyl-[protein]</text>
        <dbReference type="Rhea" id="RHEA:24364"/>
        <dbReference type="Rhea" id="RHEA-COMP:9752"/>
        <dbReference type="Rhea" id="RHEA-COMP:15921"/>
        <dbReference type="ChEBI" id="CHEBI:15377"/>
        <dbReference type="ChEBI" id="CHEBI:17154"/>
        <dbReference type="ChEBI" id="CHEBI:29969"/>
        <dbReference type="ChEBI" id="CHEBI:57540"/>
        <dbReference type="ChEBI" id="CHEBI:144968"/>
        <dbReference type="ChEBI" id="CHEBI:144969"/>
    </reaction>
</comment>
<dbReference type="InterPro" id="IPR027546">
    <property type="entry name" value="Sirtuin_class_III"/>
</dbReference>
<comment type="cofactor">
    <cofactor evidence="3">
        <name>Zn(2+)</name>
        <dbReference type="ChEBI" id="CHEBI:29105"/>
    </cofactor>
    <text evidence="3">Binds 1 zinc ion per subunit.</text>
</comment>
<comment type="function">
    <text evidence="3">NAD-dependent lysine deacetylase that specifically removes acetyl groups on target proteins. Also acts as a protein-lysine deacylase by mediating protein desuccinylation and de-2-hydroxyisobutyrylation. Modulates the activities of several proteins which are inactive in their acylated form.</text>
</comment>
<feature type="active site" description="Proton acceptor" evidence="3">
    <location>
        <position position="148"/>
    </location>
</feature>
<accession>A0A7V7UU97</accession>
<dbReference type="Proteomes" id="UP000548673">
    <property type="component" value="Unassembled WGS sequence"/>
</dbReference>
<dbReference type="NCBIfam" id="NF001755">
    <property type="entry name" value="PRK00481.1-5"/>
    <property type="match status" value="1"/>
</dbReference>
<evidence type="ECO:0000256" key="3">
    <source>
        <dbReference type="HAMAP-Rule" id="MF_01121"/>
    </source>
</evidence>
<dbReference type="InterPro" id="IPR026591">
    <property type="entry name" value="Sirtuin_cat_small_dom_sf"/>
</dbReference>
<feature type="binding site" evidence="3">
    <location>
        <position position="93"/>
    </location>
    <ligand>
        <name>substrate</name>
    </ligand>
</feature>
<dbReference type="KEGG" id="csj:CSK29544_03571"/>
<dbReference type="EC" id="2.3.1.286" evidence="3"/>
<protein>
    <recommendedName>
        <fullName evidence="3">NAD-dependent protein deacylase</fullName>
        <ecNumber evidence="3">2.3.1.286</ecNumber>
    </recommendedName>
    <alternativeName>
        <fullName evidence="3">Regulatory protein SIR2 homolog</fullName>
    </alternativeName>
</protein>
<feature type="binding site" evidence="3">
    <location>
        <begin position="241"/>
        <end position="243"/>
    </location>
    <ligand>
        <name>NAD(+)</name>
        <dbReference type="ChEBI" id="CHEBI:57540"/>
    </ligand>
</feature>
<comment type="catalytic activity">
    <reaction evidence="3">
        <text>N(6)-acetyl-L-lysyl-[protein] + NAD(+) + H2O = 2''-O-acetyl-ADP-D-ribose + nicotinamide + L-lysyl-[protein]</text>
        <dbReference type="Rhea" id="RHEA:43636"/>
        <dbReference type="Rhea" id="RHEA-COMP:9752"/>
        <dbReference type="Rhea" id="RHEA-COMP:10731"/>
        <dbReference type="ChEBI" id="CHEBI:15377"/>
        <dbReference type="ChEBI" id="CHEBI:17154"/>
        <dbReference type="ChEBI" id="CHEBI:29969"/>
        <dbReference type="ChEBI" id="CHEBI:57540"/>
        <dbReference type="ChEBI" id="CHEBI:61930"/>
        <dbReference type="ChEBI" id="CHEBI:83767"/>
        <dbReference type="EC" id="2.3.1.286"/>
    </reaction>
</comment>
<comment type="subcellular location">
    <subcellularLocation>
        <location evidence="3">Cytoplasm</location>
    </subcellularLocation>
</comment>
<dbReference type="CDD" id="cd01412">
    <property type="entry name" value="SIRT5_Af1_CobB"/>
    <property type="match status" value="1"/>
</dbReference>
<dbReference type="GeneID" id="56731034"/>
<dbReference type="GO" id="GO:0017136">
    <property type="term" value="F:histone deacetylase activity, NAD-dependent"/>
    <property type="evidence" value="ECO:0007669"/>
    <property type="project" value="TreeGrafter"/>
</dbReference>
<dbReference type="Gene3D" id="3.40.50.1220">
    <property type="entry name" value="TPP-binding domain"/>
    <property type="match status" value="1"/>
</dbReference>
<dbReference type="Pfam" id="PF02146">
    <property type="entry name" value="SIR2"/>
    <property type="match status" value="1"/>
</dbReference>
<dbReference type="PROSITE" id="PS50305">
    <property type="entry name" value="SIRTUIN"/>
    <property type="match status" value="1"/>
</dbReference>
<comment type="similarity">
    <text evidence="3">Belongs to the sirtuin family. Class III subfamily.</text>
</comment>
<keyword evidence="3" id="KW-0862">Zinc</keyword>
<feature type="binding site" evidence="3">
    <location>
        <position position="96"/>
    </location>
    <ligand>
        <name>substrate</name>
    </ligand>
</feature>
<dbReference type="EMBL" id="JABTXY010000026">
    <property type="protein sequence ID" value="NYV44083.1"/>
    <property type="molecule type" value="Genomic_DNA"/>
</dbReference>